<dbReference type="InterPro" id="IPR011009">
    <property type="entry name" value="Kinase-like_dom_sf"/>
</dbReference>
<name>U5EDY6_9DIPT</name>
<dbReference type="Pfam" id="PF02260">
    <property type="entry name" value="FATC"/>
    <property type="match status" value="1"/>
</dbReference>
<evidence type="ECO:0000256" key="1">
    <source>
        <dbReference type="SAM" id="Coils"/>
    </source>
</evidence>
<protein>
    <submittedName>
        <fullName evidence="4">Putative serine/threonine-protein kinase smg1</fullName>
    </submittedName>
</protein>
<dbReference type="InterPro" id="IPR000403">
    <property type="entry name" value="PI3/4_kinase_cat_dom"/>
</dbReference>
<evidence type="ECO:0000313" key="4">
    <source>
        <dbReference type="EMBL" id="JAB55334.1"/>
    </source>
</evidence>
<feature type="domain" description="PI3K/PI4K catalytic" evidence="2">
    <location>
        <begin position="1"/>
        <end position="78"/>
    </location>
</feature>
<feature type="coiled-coil region" evidence="1">
    <location>
        <begin position="63"/>
        <end position="134"/>
    </location>
</feature>
<evidence type="ECO:0000259" key="2">
    <source>
        <dbReference type="PROSITE" id="PS50290"/>
    </source>
</evidence>
<dbReference type="SUPFAM" id="SSF56112">
    <property type="entry name" value="Protein kinase-like (PK-like)"/>
    <property type="match status" value="1"/>
</dbReference>
<dbReference type="SMART" id="SM01343">
    <property type="entry name" value="FATC"/>
    <property type="match status" value="1"/>
</dbReference>
<evidence type="ECO:0000259" key="3">
    <source>
        <dbReference type="PROSITE" id="PS51190"/>
    </source>
</evidence>
<keyword evidence="4" id="KW-0808">Transferase</keyword>
<dbReference type="InterPro" id="IPR036940">
    <property type="entry name" value="PI3/4_kinase_cat_sf"/>
</dbReference>
<dbReference type="GO" id="GO:0005634">
    <property type="term" value="C:nucleus"/>
    <property type="evidence" value="ECO:0007669"/>
    <property type="project" value="TreeGrafter"/>
</dbReference>
<reference evidence="4" key="1">
    <citation type="journal article" date="2014" name="Insect Biochem. Mol. Biol.">
        <title>An insight into the sialome of the frog biting fly, Corethrella appendiculata.</title>
        <authorList>
            <person name="Ribeiro J.M.C."/>
            <person name="Chagas A.C."/>
            <person name="Pham V.M."/>
            <person name="Lounibos L.P."/>
            <person name="Calvo E."/>
        </authorList>
    </citation>
    <scope>NUCLEOTIDE SEQUENCE</scope>
    <source>
        <tissue evidence="4">Salivary glands</tissue>
    </source>
</reference>
<dbReference type="GO" id="GO:0004674">
    <property type="term" value="F:protein serine/threonine kinase activity"/>
    <property type="evidence" value="ECO:0007669"/>
    <property type="project" value="TreeGrafter"/>
</dbReference>
<dbReference type="GO" id="GO:0031931">
    <property type="term" value="C:TORC1 complex"/>
    <property type="evidence" value="ECO:0007669"/>
    <property type="project" value="TreeGrafter"/>
</dbReference>
<keyword evidence="1" id="KW-0175">Coiled coil</keyword>
<dbReference type="InterPro" id="IPR003152">
    <property type="entry name" value="FATC_dom"/>
</dbReference>
<feature type="domain" description="FATC" evidence="3">
    <location>
        <begin position="1153"/>
        <end position="1185"/>
    </location>
</feature>
<dbReference type="Gene3D" id="1.10.1070.11">
    <property type="entry name" value="Phosphatidylinositol 3-/4-kinase, catalytic domain"/>
    <property type="match status" value="1"/>
</dbReference>
<feature type="coiled-coil region" evidence="1">
    <location>
        <begin position="160"/>
        <end position="209"/>
    </location>
</feature>
<sequence>IEGAFRLACEHVLRSLKKGRETLLTLLEAFVYDPLVDWAVNDDGAGLVSTYGGREGGELRQAKKQLEREVNRDTLAIRIAEIKNDWLTNRDDVYDQLVAMQSYLEELNEYRRDLNVSENQRNSLTQQIALVREAESLGAAIGSHQLNTLSQRYSVFKKIKEEYEVVKKILQTKANECEKKLDNYRNCRRDIEKKKLIEYTNEIDENSEECDGSEFELVKEFLDNSAQTQVYSNCRQWRTEVNKLAIEQSMLLKVVFNTIQHYGSIIQYYPKYYEDRHRIAMYLTWYRSLLDQKSPQTCHEVIQQYQNFVSESKIHTNAQQIHAFAYQMNHLIAESTFWLKINQQHDLSNVNNNNTIPYEEAVAAINIFVSQEQGAEDALHCVAIQMLLDINQRFLMLENTASTSGENLIDLKLNENWFLDELYFLSAHANHLVGFLFDKSKREQNDHFTRGRECLEKSTEIYSTLRDMNTIFLTTIASVTIQEIISENQSVIEIISTISNLQQDIISLPELLNNLNQHLQCTILNLPSAHVQSVLIVDELKSKINQMTNSFEMIAEHERTAGQNLFLNFNGLFNNLDVKQKQLIDFINRFLSSLPLKWETLDQIKSSKDLAVLIFNETTSKLLENIFIVKRLQAMIEFFKLCLQMACAFKGAGNATIYDDNSLSRPIRKFIADYVYHFLLGVGPHAIAVIICSLMEYFDTNILDEIELFGLANGALNLCNLGSKTFDNVLKKEIISPLAFNHANSLCLHLCLSWKKVMSASLLQSQIQTKQIGLNRLQLIYTSHCWLHEEVLTQQQQKQCQYYDASKNSPRDLLLKELQQFIETLTSYKISIQKLRDDIHSSTSAIIQRLKWAVGANPTLNDLLVTFEKSSMNKREYLDKQSLFVAIALKYCASIINYENERLQPANDLETDQEFLNLISRWEKSWSMMQTCPTILNPIEEALVQLLDPEGSIDQVWLNNVSELIDDMIEQVQIKMSKFEKCITETQDNLHMSAHKLRTLVNNHHKLSSDIRSLLRMKLKMESSSSLREYLMKYKTFLEILSELHLNVLSKDFTDNLVKHSLEQITKTLPVVHNIFDELFLFENDDVNEEAGRESTSTGIVENANENPQITDENSKVGKVQQIQKEQKRNAYAVTVWRRIRMKLEGRDPDPNRRSTVQEQVDWMIREAIDKDNLAVLYEGWTPWV</sequence>
<dbReference type="GO" id="GO:0031929">
    <property type="term" value="P:TOR signaling"/>
    <property type="evidence" value="ECO:0007669"/>
    <property type="project" value="TreeGrafter"/>
</dbReference>
<keyword evidence="4" id="KW-0418">Kinase</keyword>
<accession>U5EDY6</accession>
<dbReference type="GO" id="GO:0031932">
    <property type="term" value="C:TORC2 complex"/>
    <property type="evidence" value="ECO:0007669"/>
    <property type="project" value="TreeGrafter"/>
</dbReference>
<dbReference type="PROSITE" id="PS50290">
    <property type="entry name" value="PI3_4_KINASE_3"/>
    <property type="match status" value="1"/>
</dbReference>
<dbReference type="PANTHER" id="PTHR11139:SF119">
    <property type="entry name" value="SERINE_THREONINE-PROTEIN KINASE SMG1"/>
    <property type="match status" value="1"/>
</dbReference>
<dbReference type="GO" id="GO:0005737">
    <property type="term" value="C:cytoplasm"/>
    <property type="evidence" value="ECO:0007669"/>
    <property type="project" value="TreeGrafter"/>
</dbReference>
<dbReference type="PROSITE" id="PS51190">
    <property type="entry name" value="FATC"/>
    <property type="match status" value="1"/>
</dbReference>
<dbReference type="EMBL" id="GANO01004537">
    <property type="protein sequence ID" value="JAB55334.1"/>
    <property type="molecule type" value="mRNA"/>
</dbReference>
<dbReference type="PANTHER" id="PTHR11139">
    <property type="entry name" value="ATAXIA TELANGIECTASIA MUTATED ATM -RELATED"/>
    <property type="match status" value="1"/>
</dbReference>
<proteinExistence type="evidence at transcript level"/>
<dbReference type="AlphaFoldDB" id="U5EDY6"/>
<organism evidence="4">
    <name type="scientific">Corethrella appendiculata</name>
    <dbReference type="NCBI Taxonomy" id="1370023"/>
    <lineage>
        <taxon>Eukaryota</taxon>
        <taxon>Metazoa</taxon>
        <taxon>Ecdysozoa</taxon>
        <taxon>Arthropoda</taxon>
        <taxon>Hexapoda</taxon>
        <taxon>Insecta</taxon>
        <taxon>Pterygota</taxon>
        <taxon>Neoptera</taxon>
        <taxon>Endopterygota</taxon>
        <taxon>Diptera</taxon>
        <taxon>Nematocera</taxon>
        <taxon>Culicoidea</taxon>
        <taxon>Chaoboridae</taxon>
        <taxon>Corethrella</taxon>
    </lineage>
</organism>
<dbReference type="GO" id="GO:0016242">
    <property type="term" value="P:negative regulation of macroautophagy"/>
    <property type="evidence" value="ECO:0007669"/>
    <property type="project" value="TreeGrafter"/>
</dbReference>
<dbReference type="InterPro" id="IPR050517">
    <property type="entry name" value="DDR_Repair_Kinase"/>
</dbReference>
<feature type="non-terminal residue" evidence="4">
    <location>
        <position position="1"/>
    </location>
</feature>